<reference evidence="2" key="2">
    <citation type="submission" date="2025-08" db="UniProtKB">
        <authorList>
            <consortium name="Ensembl"/>
        </authorList>
    </citation>
    <scope>IDENTIFICATION</scope>
</reference>
<dbReference type="GO" id="GO:0000139">
    <property type="term" value="C:Golgi membrane"/>
    <property type="evidence" value="ECO:0007669"/>
    <property type="project" value="TreeGrafter"/>
</dbReference>
<accession>A0A673TA41</accession>
<dbReference type="InterPro" id="IPR027095">
    <property type="entry name" value="Golgin-45"/>
</dbReference>
<sequence length="174" mass="19182">MTTLESLEAKVTPTPAPIRGAGDGMETEEPPKAVEVTSGIQPIKHHILQSPRKKAAPGESPGVLQLGKILTDKAVEVEAVRILVPKAAITHDIPHKNAKAKSLGHHRGEFLGQSEGVVEPRKELSEVKSILEKLKNSERRLLQDKEGLSNQLRVQTEVRTTDFMSTARYTWIFQ</sequence>
<dbReference type="PANTHER" id="PTHR13066:SF2">
    <property type="entry name" value="GOLGIN-45"/>
    <property type="match status" value="1"/>
</dbReference>
<organism evidence="2 3">
    <name type="scientific">Suricata suricatta</name>
    <name type="common">Meerkat</name>
    <dbReference type="NCBI Taxonomy" id="37032"/>
    <lineage>
        <taxon>Eukaryota</taxon>
        <taxon>Metazoa</taxon>
        <taxon>Chordata</taxon>
        <taxon>Craniata</taxon>
        <taxon>Vertebrata</taxon>
        <taxon>Euteleostomi</taxon>
        <taxon>Mammalia</taxon>
        <taxon>Eutheria</taxon>
        <taxon>Laurasiatheria</taxon>
        <taxon>Carnivora</taxon>
        <taxon>Feliformia</taxon>
        <taxon>Herpestidae</taxon>
        <taxon>Suricata</taxon>
    </lineage>
</organism>
<dbReference type="Ensembl" id="ENSSSUT00005006738.1">
    <property type="protein sequence ID" value="ENSSSUP00005005816.1"/>
    <property type="gene ID" value="ENSSSUG00005003782.1"/>
</dbReference>
<gene>
    <name evidence="2" type="primary">BLZF1</name>
</gene>
<dbReference type="GO" id="GO:0007030">
    <property type="term" value="P:Golgi organization"/>
    <property type="evidence" value="ECO:0007669"/>
    <property type="project" value="InterPro"/>
</dbReference>
<dbReference type="GO" id="GO:0043001">
    <property type="term" value="P:Golgi to plasma membrane protein transport"/>
    <property type="evidence" value="ECO:0007669"/>
    <property type="project" value="InterPro"/>
</dbReference>
<keyword evidence="3" id="KW-1185">Reference proteome</keyword>
<name>A0A673TA41_SURSU</name>
<dbReference type="PANTHER" id="PTHR13066">
    <property type="entry name" value="BASIC LEUCINE ZIPPER NUCLEAR FACTOR 1 BLZF1 PROTEIN"/>
    <property type="match status" value="1"/>
</dbReference>
<feature type="region of interest" description="Disordered" evidence="1">
    <location>
        <begin position="1"/>
        <end position="30"/>
    </location>
</feature>
<protein>
    <submittedName>
        <fullName evidence="2">Basic leucine zipper nuclear factor 1</fullName>
    </submittedName>
</protein>
<dbReference type="Proteomes" id="UP000472268">
    <property type="component" value="Chromosome 3"/>
</dbReference>
<reference evidence="2 3" key="1">
    <citation type="submission" date="2019-05" db="EMBL/GenBank/DDBJ databases">
        <title>A Chromosome-scale Meerkat (S. suricatta) Genome Assembly.</title>
        <authorList>
            <person name="Dudchenko O."/>
            <person name="Lieberman Aiden E."/>
            <person name="Tung J."/>
            <person name="Barreiro L.B."/>
            <person name="Clutton-Brock T.H."/>
        </authorList>
    </citation>
    <scope>NUCLEOTIDE SEQUENCE [LARGE SCALE GENOMIC DNA]</scope>
</reference>
<proteinExistence type="predicted"/>
<evidence type="ECO:0000313" key="3">
    <source>
        <dbReference type="Proteomes" id="UP000472268"/>
    </source>
</evidence>
<dbReference type="AlphaFoldDB" id="A0A673TA41"/>
<evidence type="ECO:0000256" key="1">
    <source>
        <dbReference type="SAM" id="MobiDB-lite"/>
    </source>
</evidence>
<reference evidence="2" key="3">
    <citation type="submission" date="2025-09" db="UniProtKB">
        <authorList>
            <consortium name="Ensembl"/>
        </authorList>
    </citation>
    <scope>IDENTIFICATION</scope>
</reference>
<evidence type="ECO:0000313" key="2">
    <source>
        <dbReference type="Ensembl" id="ENSSSUP00005005816.1"/>
    </source>
</evidence>